<dbReference type="InterPro" id="IPR036663">
    <property type="entry name" value="Fumarylacetoacetase_C_sf"/>
</dbReference>
<dbReference type="FunFam" id="3.90.850.10:FF:000002">
    <property type="entry name" value="2-hydroxyhepta-2,4-diene-1,7-dioate isomerase"/>
    <property type="match status" value="1"/>
</dbReference>
<dbReference type="GO" id="GO:0006107">
    <property type="term" value="P:oxaloacetate metabolic process"/>
    <property type="evidence" value="ECO:0007669"/>
    <property type="project" value="UniProtKB-ARBA"/>
</dbReference>
<keyword evidence="4" id="KW-0378">Hydrolase</keyword>
<protein>
    <submittedName>
        <fullName evidence="4">Fumarylacetoacetate hydrolase domain-containing protein 2a-like protein</fullName>
    </submittedName>
</protein>
<dbReference type="Gene3D" id="3.90.850.10">
    <property type="entry name" value="Fumarylacetoacetase-like, C-terminal domain"/>
    <property type="match status" value="1"/>
</dbReference>
<dbReference type="PANTHER" id="PTHR42796">
    <property type="entry name" value="FUMARYLACETOACETATE HYDROLASE DOMAIN-CONTAINING PROTEIN 2A-RELATED"/>
    <property type="match status" value="1"/>
</dbReference>
<evidence type="ECO:0000256" key="2">
    <source>
        <dbReference type="ARBA" id="ARBA00022723"/>
    </source>
</evidence>
<name>A0A0M0J605_9EUKA</name>
<keyword evidence="2" id="KW-0479">Metal-binding</keyword>
<dbReference type="EMBL" id="JWZX01003316">
    <property type="protein sequence ID" value="KOO22029.1"/>
    <property type="molecule type" value="Genomic_DNA"/>
</dbReference>
<dbReference type="OrthoDB" id="411064at2759"/>
<sequence>MNYHDHCTEQNFPIPKEPVIFSKFASSIVSNGEPLPLDEELTQELDFEAELAIIIGRTGRHIPKERGLDHIAGWSVAHDVSARDWQMKKNGGQWLLGKTIDGFAPIGPSIVTRDEGAPFLDAGNLGVHTTLNGEIVQKSNTRELIFKPADIVAFVSRFVTLKPGDMIFSGTPGGVGIFRKPPMFLKGGDEVVVHIDGLGSLTNRVALVTRAKL</sequence>
<comment type="similarity">
    <text evidence="1">Belongs to the FAH family.</text>
</comment>
<dbReference type="GO" id="GO:0046872">
    <property type="term" value="F:metal ion binding"/>
    <property type="evidence" value="ECO:0007669"/>
    <property type="project" value="UniProtKB-KW"/>
</dbReference>
<evidence type="ECO:0000313" key="4">
    <source>
        <dbReference type="EMBL" id="KOO22029.1"/>
    </source>
</evidence>
<proteinExistence type="inferred from homology"/>
<evidence type="ECO:0000313" key="5">
    <source>
        <dbReference type="Proteomes" id="UP000037460"/>
    </source>
</evidence>
<keyword evidence="5" id="KW-1185">Reference proteome</keyword>
<comment type="caution">
    <text evidence="4">The sequence shown here is derived from an EMBL/GenBank/DDBJ whole genome shotgun (WGS) entry which is preliminary data.</text>
</comment>
<evidence type="ECO:0000256" key="1">
    <source>
        <dbReference type="ARBA" id="ARBA00010211"/>
    </source>
</evidence>
<evidence type="ECO:0000259" key="3">
    <source>
        <dbReference type="Pfam" id="PF01557"/>
    </source>
</evidence>
<dbReference type="InterPro" id="IPR051121">
    <property type="entry name" value="FAH"/>
</dbReference>
<dbReference type="Pfam" id="PF01557">
    <property type="entry name" value="FAA_hydrolase"/>
    <property type="match status" value="1"/>
</dbReference>
<organism evidence="4 5">
    <name type="scientific">Chrysochromulina tobinii</name>
    <dbReference type="NCBI Taxonomy" id="1460289"/>
    <lineage>
        <taxon>Eukaryota</taxon>
        <taxon>Haptista</taxon>
        <taxon>Haptophyta</taxon>
        <taxon>Prymnesiophyceae</taxon>
        <taxon>Prymnesiales</taxon>
        <taxon>Chrysochromulinaceae</taxon>
        <taxon>Chrysochromulina</taxon>
    </lineage>
</organism>
<feature type="domain" description="Fumarylacetoacetase-like C-terminal" evidence="3">
    <location>
        <begin position="2"/>
        <end position="205"/>
    </location>
</feature>
<reference evidence="5" key="1">
    <citation type="journal article" date="2015" name="PLoS Genet.">
        <title>Genome Sequence and Transcriptome Analyses of Chrysochromulina tobin: Metabolic Tools for Enhanced Algal Fitness in the Prominent Order Prymnesiales (Haptophyceae).</title>
        <authorList>
            <person name="Hovde B.T."/>
            <person name="Deodato C.R."/>
            <person name="Hunsperger H.M."/>
            <person name="Ryken S.A."/>
            <person name="Yost W."/>
            <person name="Jha R.K."/>
            <person name="Patterson J."/>
            <person name="Monnat R.J. Jr."/>
            <person name="Barlow S.B."/>
            <person name="Starkenburg S.R."/>
            <person name="Cattolico R.A."/>
        </authorList>
    </citation>
    <scope>NUCLEOTIDE SEQUENCE</scope>
    <source>
        <strain evidence="5">CCMP291</strain>
    </source>
</reference>
<dbReference type="Proteomes" id="UP000037460">
    <property type="component" value="Unassembled WGS sequence"/>
</dbReference>
<dbReference type="PANTHER" id="PTHR42796:SF4">
    <property type="entry name" value="FUMARYLACETOACETATE HYDROLASE DOMAIN-CONTAINING PROTEIN 2A"/>
    <property type="match status" value="1"/>
</dbReference>
<dbReference type="AlphaFoldDB" id="A0A0M0J605"/>
<dbReference type="GO" id="GO:0050163">
    <property type="term" value="F:oxaloacetate tautomerase activity"/>
    <property type="evidence" value="ECO:0007669"/>
    <property type="project" value="UniProtKB-ARBA"/>
</dbReference>
<dbReference type="SUPFAM" id="SSF56529">
    <property type="entry name" value="FAH"/>
    <property type="match status" value="1"/>
</dbReference>
<gene>
    <name evidence="4" type="ORF">Ctob_003581</name>
</gene>
<accession>A0A0M0J605</accession>
<dbReference type="GO" id="GO:0016787">
    <property type="term" value="F:hydrolase activity"/>
    <property type="evidence" value="ECO:0007669"/>
    <property type="project" value="UniProtKB-KW"/>
</dbReference>
<dbReference type="InterPro" id="IPR011234">
    <property type="entry name" value="Fumarylacetoacetase-like_C"/>
</dbReference>